<dbReference type="AlphaFoldDB" id="A0A7J7GQV6"/>
<sequence length="174" mass="19733">MDKDNCNIFQLAVMYRRENVFNLIYQMSGYTQAMVVISENYGNTILHLAGGLTPYDKLNLVLGAALQCNVSYNGLRMLNEVERFVAPHYKELPNKKDEIPSMVFTKEHKKLVKEGEKWMKDIANSGTIASTLIATIAFASNNATSGLIVFYKKMHFLSLSFQMQSLSSHLPHLY</sequence>
<reference evidence="1 2" key="2">
    <citation type="submission" date="2020-07" db="EMBL/GenBank/DDBJ databases">
        <title>Genome assembly of wild tea tree DASZ reveals pedigree and selection history of tea varieties.</title>
        <authorList>
            <person name="Zhang W."/>
        </authorList>
    </citation>
    <scope>NUCLEOTIDE SEQUENCE [LARGE SCALE GENOMIC DNA]</scope>
    <source>
        <strain evidence="2">cv. G240</strain>
        <tissue evidence="1">Leaf</tissue>
    </source>
</reference>
<evidence type="ECO:0008006" key="3">
    <source>
        <dbReference type="Google" id="ProtNLM"/>
    </source>
</evidence>
<evidence type="ECO:0000313" key="1">
    <source>
        <dbReference type="EMBL" id="KAF5942847.1"/>
    </source>
</evidence>
<dbReference type="PANTHER" id="PTHR24177">
    <property type="entry name" value="CASKIN"/>
    <property type="match status" value="1"/>
</dbReference>
<dbReference type="EMBL" id="JACBKZ010000009">
    <property type="protein sequence ID" value="KAF5942847.1"/>
    <property type="molecule type" value="Genomic_DNA"/>
</dbReference>
<dbReference type="Proteomes" id="UP000593564">
    <property type="component" value="Unassembled WGS sequence"/>
</dbReference>
<organism evidence="1 2">
    <name type="scientific">Camellia sinensis</name>
    <name type="common">Tea plant</name>
    <name type="synonym">Thea sinensis</name>
    <dbReference type="NCBI Taxonomy" id="4442"/>
    <lineage>
        <taxon>Eukaryota</taxon>
        <taxon>Viridiplantae</taxon>
        <taxon>Streptophyta</taxon>
        <taxon>Embryophyta</taxon>
        <taxon>Tracheophyta</taxon>
        <taxon>Spermatophyta</taxon>
        <taxon>Magnoliopsida</taxon>
        <taxon>eudicotyledons</taxon>
        <taxon>Gunneridae</taxon>
        <taxon>Pentapetalae</taxon>
        <taxon>asterids</taxon>
        <taxon>Ericales</taxon>
        <taxon>Theaceae</taxon>
        <taxon>Camellia</taxon>
    </lineage>
</organism>
<reference evidence="2" key="1">
    <citation type="journal article" date="2020" name="Nat. Commun.">
        <title>Genome assembly of wild tea tree DASZ reveals pedigree and selection history of tea varieties.</title>
        <authorList>
            <person name="Zhang W."/>
            <person name="Zhang Y."/>
            <person name="Qiu H."/>
            <person name="Guo Y."/>
            <person name="Wan H."/>
            <person name="Zhang X."/>
            <person name="Scossa F."/>
            <person name="Alseekh S."/>
            <person name="Zhang Q."/>
            <person name="Wang P."/>
            <person name="Xu L."/>
            <person name="Schmidt M.H."/>
            <person name="Jia X."/>
            <person name="Li D."/>
            <person name="Zhu A."/>
            <person name="Guo F."/>
            <person name="Chen W."/>
            <person name="Ni D."/>
            <person name="Usadel B."/>
            <person name="Fernie A.R."/>
            <person name="Wen W."/>
        </authorList>
    </citation>
    <scope>NUCLEOTIDE SEQUENCE [LARGE SCALE GENOMIC DNA]</scope>
    <source>
        <strain evidence="2">cv. G240</strain>
    </source>
</reference>
<dbReference type="GO" id="GO:0016020">
    <property type="term" value="C:membrane"/>
    <property type="evidence" value="ECO:0007669"/>
    <property type="project" value="TreeGrafter"/>
</dbReference>
<comment type="caution">
    <text evidence="1">The sequence shown here is derived from an EMBL/GenBank/DDBJ whole genome shotgun (WGS) entry which is preliminary data.</text>
</comment>
<name>A0A7J7GQV6_CAMSI</name>
<protein>
    <recommendedName>
        <fullName evidence="3">PGG domain-containing protein</fullName>
    </recommendedName>
</protein>
<gene>
    <name evidence="1" type="ORF">HYC85_020489</name>
</gene>
<accession>A0A7J7GQV6</accession>
<keyword evidence="2" id="KW-1185">Reference proteome</keyword>
<evidence type="ECO:0000313" key="2">
    <source>
        <dbReference type="Proteomes" id="UP000593564"/>
    </source>
</evidence>
<proteinExistence type="predicted"/>
<dbReference type="PANTHER" id="PTHR24177:SF435">
    <property type="entry name" value="ANKYRIN REPEAT-CONTAINING PROTEIN NPR4-LIKE"/>
    <property type="match status" value="1"/>
</dbReference>